<feature type="transmembrane region" description="Helical" evidence="8">
    <location>
        <begin position="82"/>
        <end position="104"/>
    </location>
</feature>
<comment type="similarity">
    <text evidence="2">Belongs to the major facilitator superfamily. Proton-dependent oligopeptide transporter (POT/PTR) (TC 2.A.17) family.</text>
</comment>
<comment type="subcellular location">
    <subcellularLocation>
        <location evidence="1">Membrane</location>
        <topology evidence="1">Multi-pass membrane protein</topology>
    </subcellularLocation>
</comment>
<accession>A0AA36A2L9</accession>
<organism evidence="9 10">
    <name type="scientific">Lactuca saligna</name>
    <name type="common">Willowleaf lettuce</name>
    <dbReference type="NCBI Taxonomy" id="75948"/>
    <lineage>
        <taxon>Eukaryota</taxon>
        <taxon>Viridiplantae</taxon>
        <taxon>Streptophyta</taxon>
        <taxon>Embryophyta</taxon>
        <taxon>Tracheophyta</taxon>
        <taxon>Spermatophyta</taxon>
        <taxon>Magnoliopsida</taxon>
        <taxon>eudicotyledons</taxon>
        <taxon>Gunneridae</taxon>
        <taxon>Pentapetalae</taxon>
        <taxon>asterids</taxon>
        <taxon>campanulids</taxon>
        <taxon>Asterales</taxon>
        <taxon>Asteraceae</taxon>
        <taxon>Cichorioideae</taxon>
        <taxon>Cichorieae</taxon>
        <taxon>Lactucinae</taxon>
        <taxon>Lactuca</taxon>
    </lineage>
</organism>
<sequence>MNDLSFNIPGAANTVTNFMGTTFLLSIVGAFISDTYISRFHTCLIFGVIEIVAFMIVTIQAHDTNLHPKPCGLKESCMEGGIGVMFYTSLALLALGAGGVRGALTPFGADQFDTTNPKGLKAQGTYFNWLVLSTTLGAAVGVMGFVWVSTNHGWWWGFFLATISSFLGFTLFLMGKPFYLIQVVIVAMKNRKLKLPEVTEELYESGRNEALMGKNLSRTGEFTWLDKAAIIPNDTKPSELAPWEICTVTQAEEVKILIRMLPIILSTVVMNTCLAQLQTFSQAQGNFMNKKLGSVDFPAGSIPVIPLVFMSALLPIYEYFFVPFAKRFTKHPQGITQLQRVGVGLVLSAISMGVAGIVEVKRRNQSRINPLEPISLFWLSFQYGIFGIADMFSFVGLLEFFYKEAPVGMRSLATSFTWISMSLGYFLSTVLVNIVNSVTKRVSPSKRGWIHGIILDNNNLNLFYWLLAVLSLINFAIYLLSAIKYKYKKEDDELLKTEIVSTTTSIGMVSASEDDIRKSNTQEEFSHDEATVEPNQNANGGK</sequence>
<evidence type="ECO:0000313" key="10">
    <source>
        <dbReference type="Proteomes" id="UP001177003"/>
    </source>
</evidence>
<dbReference type="Proteomes" id="UP001177003">
    <property type="component" value="Chromosome 9"/>
</dbReference>
<comment type="similarity">
    <text evidence="6">Belongs to the major facilitator superfamily. Phosphate:H(+) symporter (TC 2.A.1.9) family.</text>
</comment>
<dbReference type="InterPro" id="IPR000109">
    <property type="entry name" value="POT_fam"/>
</dbReference>
<reference evidence="9" key="1">
    <citation type="submission" date="2023-04" db="EMBL/GenBank/DDBJ databases">
        <authorList>
            <person name="Vijverberg K."/>
            <person name="Xiong W."/>
            <person name="Schranz E."/>
        </authorList>
    </citation>
    <scope>NUCLEOTIDE SEQUENCE</scope>
</reference>
<dbReference type="GO" id="GO:0016020">
    <property type="term" value="C:membrane"/>
    <property type="evidence" value="ECO:0007669"/>
    <property type="project" value="UniProtKB-SubCell"/>
</dbReference>
<dbReference type="EMBL" id="OX465085">
    <property type="protein sequence ID" value="CAI9303323.1"/>
    <property type="molecule type" value="Genomic_DNA"/>
</dbReference>
<feature type="transmembrane region" description="Helical" evidence="8">
    <location>
        <begin position="44"/>
        <end position="62"/>
    </location>
</feature>
<name>A0AA36A2L9_LACSI</name>
<keyword evidence="3 8" id="KW-0812">Transmembrane</keyword>
<gene>
    <name evidence="9" type="ORF">LSALG_LOCUS41770</name>
</gene>
<keyword evidence="4 8" id="KW-1133">Transmembrane helix</keyword>
<feature type="transmembrane region" description="Helical" evidence="8">
    <location>
        <begin position="297"/>
        <end position="320"/>
    </location>
</feature>
<evidence type="ECO:0000256" key="3">
    <source>
        <dbReference type="ARBA" id="ARBA00022692"/>
    </source>
</evidence>
<feature type="transmembrane region" description="Helical" evidence="8">
    <location>
        <begin position="414"/>
        <end position="435"/>
    </location>
</feature>
<feature type="transmembrane region" description="Helical" evidence="8">
    <location>
        <begin position="12"/>
        <end position="32"/>
    </location>
</feature>
<feature type="compositionally biased region" description="Basic and acidic residues" evidence="7">
    <location>
        <begin position="514"/>
        <end position="530"/>
    </location>
</feature>
<feature type="transmembrane region" description="Helical" evidence="8">
    <location>
        <begin position="154"/>
        <end position="174"/>
    </location>
</feature>
<feature type="transmembrane region" description="Helical" evidence="8">
    <location>
        <begin position="125"/>
        <end position="148"/>
    </location>
</feature>
<evidence type="ECO:0000313" key="9">
    <source>
        <dbReference type="EMBL" id="CAI9303323.1"/>
    </source>
</evidence>
<evidence type="ECO:0000256" key="5">
    <source>
        <dbReference type="ARBA" id="ARBA00023136"/>
    </source>
</evidence>
<evidence type="ECO:0000256" key="2">
    <source>
        <dbReference type="ARBA" id="ARBA00005982"/>
    </source>
</evidence>
<feature type="transmembrane region" description="Helical" evidence="8">
    <location>
        <begin position="380"/>
        <end position="402"/>
    </location>
</feature>
<feature type="compositionally biased region" description="Polar residues" evidence="7">
    <location>
        <begin position="533"/>
        <end position="542"/>
    </location>
</feature>
<keyword evidence="10" id="KW-1185">Reference proteome</keyword>
<dbReference type="GO" id="GO:0022857">
    <property type="term" value="F:transmembrane transporter activity"/>
    <property type="evidence" value="ECO:0007669"/>
    <property type="project" value="InterPro"/>
</dbReference>
<evidence type="ECO:0000256" key="1">
    <source>
        <dbReference type="ARBA" id="ARBA00004141"/>
    </source>
</evidence>
<feature type="transmembrane region" description="Helical" evidence="8">
    <location>
        <begin position="341"/>
        <end position="360"/>
    </location>
</feature>
<evidence type="ECO:0000256" key="7">
    <source>
        <dbReference type="SAM" id="MobiDB-lite"/>
    </source>
</evidence>
<keyword evidence="5 8" id="KW-0472">Membrane</keyword>
<dbReference type="InterPro" id="IPR036259">
    <property type="entry name" value="MFS_trans_sf"/>
</dbReference>
<evidence type="ECO:0000256" key="6">
    <source>
        <dbReference type="ARBA" id="ARBA00044504"/>
    </source>
</evidence>
<dbReference type="SUPFAM" id="SSF103473">
    <property type="entry name" value="MFS general substrate transporter"/>
    <property type="match status" value="1"/>
</dbReference>
<dbReference type="Gene3D" id="1.20.1250.20">
    <property type="entry name" value="MFS general substrate transporter like domains"/>
    <property type="match status" value="1"/>
</dbReference>
<feature type="transmembrane region" description="Helical" evidence="8">
    <location>
        <begin position="462"/>
        <end position="480"/>
    </location>
</feature>
<protein>
    <submittedName>
        <fullName evidence="9">Uncharacterized protein</fullName>
    </submittedName>
</protein>
<proteinExistence type="inferred from homology"/>
<feature type="transmembrane region" description="Helical" evidence="8">
    <location>
        <begin position="256"/>
        <end position="277"/>
    </location>
</feature>
<evidence type="ECO:0000256" key="8">
    <source>
        <dbReference type="SAM" id="Phobius"/>
    </source>
</evidence>
<evidence type="ECO:0000256" key="4">
    <source>
        <dbReference type="ARBA" id="ARBA00022989"/>
    </source>
</evidence>
<dbReference type="AlphaFoldDB" id="A0AA36A2L9"/>
<feature type="region of interest" description="Disordered" evidence="7">
    <location>
        <begin position="511"/>
        <end position="542"/>
    </location>
</feature>
<dbReference type="PANTHER" id="PTHR11654">
    <property type="entry name" value="OLIGOPEPTIDE TRANSPORTER-RELATED"/>
    <property type="match status" value="1"/>
</dbReference>
<dbReference type="Pfam" id="PF00854">
    <property type="entry name" value="PTR2"/>
    <property type="match status" value="1"/>
</dbReference>